<dbReference type="OMA" id="ASICIRC"/>
<dbReference type="eggNOG" id="KOG0158">
    <property type="taxonomic scope" value="Eukaryota"/>
</dbReference>
<dbReference type="PANTHER" id="PTHR24305:SF166">
    <property type="entry name" value="CYTOCHROME P450 12A4, MITOCHONDRIAL-RELATED"/>
    <property type="match status" value="1"/>
</dbReference>
<evidence type="ECO:0000256" key="2">
    <source>
        <dbReference type="PIRSR" id="PIRSR602401-1"/>
    </source>
</evidence>
<dbReference type="SUPFAM" id="SSF48264">
    <property type="entry name" value="Cytochrome P450"/>
    <property type="match status" value="1"/>
</dbReference>
<dbReference type="AlphaFoldDB" id="A0A0L0SSJ4"/>
<evidence type="ECO:0008006" key="5">
    <source>
        <dbReference type="Google" id="ProtNLM"/>
    </source>
</evidence>
<feature type="binding site" description="axial binding residue" evidence="2">
    <location>
        <position position="538"/>
    </location>
    <ligand>
        <name>heme</name>
        <dbReference type="ChEBI" id="CHEBI:30413"/>
    </ligand>
    <ligandPart>
        <name>Fe</name>
        <dbReference type="ChEBI" id="CHEBI:18248"/>
    </ligandPart>
</feature>
<dbReference type="InterPro" id="IPR001128">
    <property type="entry name" value="Cyt_P450"/>
</dbReference>
<keyword evidence="2" id="KW-0349">Heme</keyword>
<gene>
    <name evidence="3" type="ORF">AMAG_11144</name>
</gene>
<dbReference type="GO" id="GO:0004497">
    <property type="term" value="F:monooxygenase activity"/>
    <property type="evidence" value="ECO:0007669"/>
    <property type="project" value="InterPro"/>
</dbReference>
<dbReference type="PRINTS" id="PR00463">
    <property type="entry name" value="EP450I"/>
</dbReference>
<name>A0A0L0SSJ4_ALLM3</name>
<dbReference type="InterPro" id="IPR002401">
    <property type="entry name" value="Cyt_P450_E_grp-I"/>
</dbReference>
<protein>
    <recommendedName>
        <fullName evidence="5">Cytochrome P450</fullName>
    </recommendedName>
</protein>
<reference evidence="3 4" key="1">
    <citation type="submission" date="2009-11" db="EMBL/GenBank/DDBJ databases">
        <title>Annotation of Allomyces macrogynus ATCC 38327.</title>
        <authorList>
            <consortium name="The Broad Institute Genome Sequencing Platform"/>
            <person name="Russ C."/>
            <person name="Cuomo C."/>
            <person name="Burger G."/>
            <person name="Gray M.W."/>
            <person name="Holland P.W.H."/>
            <person name="King N."/>
            <person name="Lang F.B.F."/>
            <person name="Roger A.J."/>
            <person name="Ruiz-Trillo I."/>
            <person name="Young S.K."/>
            <person name="Zeng Q."/>
            <person name="Gargeya S."/>
            <person name="Fitzgerald M."/>
            <person name="Haas B."/>
            <person name="Abouelleil A."/>
            <person name="Alvarado L."/>
            <person name="Arachchi H.M."/>
            <person name="Berlin A."/>
            <person name="Chapman S.B."/>
            <person name="Gearin G."/>
            <person name="Goldberg J."/>
            <person name="Griggs A."/>
            <person name="Gujja S."/>
            <person name="Hansen M."/>
            <person name="Heiman D."/>
            <person name="Howarth C."/>
            <person name="Larimer J."/>
            <person name="Lui A."/>
            <person name="MacDonald P.J.P."/>
            <person name="McCowen C."/>
            <person name="Montmayeur A."/>
            <person name="Murphy C."/>
            <person name="Neiman D."/>
            <person name="Pearson M."/>
            <person name="Priest M."/>
            <person name="Roberts A."/>
            <person name="Saif S."/>
            <person name="Shea T."/>
            <person name="Sisk P."/>
            <person name="Stolte C."/>
            <person name="Sykes S."/>
            <person name="Wortman J."/>
            <person name="Nusbaum C."/>
            <person name="Birren B."/>
        </authorList>
    </citation>
    <scope>NUCLEOTIDE SEQUENCE [LARGE SCALE GENOMIC DNA]</scope>
    <source>
        <strain evidence="3 4">ATCC 38327</strain>
    </source>
</reference>
<proteinExistence type="inferred from homology"/>
<dbReference type="OrthoDB" id="1470350at2759"/>
<accession>A0A0L0SSJ4</accession>
<keyword evidence="2" id="KW-0479">Metal-binding</keyword>
<dbReference type="Gene3D" id="1.10.630.10">
    <property type="entry name" value="Cytochrome P450"/>
    <property type="match status" value="1"/>
</dbReference>
<keyword evidence="2" id="KW-0408">Iron</keyword>
<dbReference type="STRING" id="578462.A0A0L0SSJ4"/>
<comment type="cofactor">
    <cofactor evidence="2">
        <name>heme</name>
        <dbReference type="ChEBI" id="CHEBI:30413"/>
    </cofactor>
</comment>
<dbReference type="Proteomes" id="UP000054350">
    <property type="component" value="Unassembled WGS sequence"/>
</dbReference>
<comment type="similarity">
    <text evidence="1">Belongs to the cytochrome P450 family.</text>
</comment>
<dbReference type="InterPro" id="IPR036396">
    <property type="entry name" value="Cyt_P450_sf"/>
</dbReference>
<sequence>MLPLNLLLHHPANQRKGTSNADQPARQEMGGNQLSHVIVDTLRGAANETYGHLAARPSLRTISAALVALIFTAIAKEAAQNARLARRLLIQGVPEQVLTRTKWWLFGLHRYLLGHMLETNPHARGVHRGPEMAPLLHGQGGIDGWAGCASKEPLIVLCRYALGAPKIVVTDPKALQFILSSNSYRFRKNEMTVRFISMVTGDAGLLVAQGDMHKRHRRIINPLFNMKTLKPIVPAMLESLGELYAIIDHSSPSQSLPFHDLSSQLTLNVIGRTAMSHNFDALSPGGSAVSRAYDEGAKVLNESLLLMLGLQFPNTIGRVPTRAKQVIKRNVVGTLIKDLLHNAEQNLDGVMLIHELLRQNQDKALTEHELVCELRTFLAAGHETTASALKACILMLAQHPDVQQKLFEELDAVAVRLDDYDVLLKLPQLNNVINETLRMYSPSLNSTRNAGPGGVTIPTSTLGPLHLPEGFRIEIPTRGMLLDPFVWGDDAMEWKPQRWDSIDLVVGLADVPVERIVNGRRQIGTYEYMPFLAGPRACIGRQFALMTLRLFVAGIVHRYQLTTDMPIGAETLACAISVRITDVPIKFARRRDE</sequence>
<dbReference type="EMBL" id="GG745347">
    <property type="protein sequence ID" value="KNE65528.1"/>
    <property type="molecule type" value="Genomic_DNA"/>
</dbReference>
<dbReference type="InterPro" id="IPR050121">
    <property type="entry name" value="Cytochrome_P450_monoxygenase"/>
</dbReference>
<dbReference type="Pfam" id="PF00067">
    <property type="entry name" value="p450"/>
    <property type="match status" value="1"/>
</dbReference>
<dbReference type="GO" id="GO:0005506">
    <property type="term" value="F:iron ion binding"/>
    <property type="evidence" value="ECO:0007669"/>
    <property type="project" value="InterPro"/>
</dbReference>
<reference evidence="4" key="2">
    <citation type="submission" date="2009-11" db="EMBL/GenBank/DDBJ databases">
        <title>The Genome Sequence of Allomyces macrogynus strain ATCC 38327.</title>
        <authorList>
            <consortium name="The Broad Institute Genome Sequencing Platform"/>
            <person name="Russ C."/>
            <person name="Cuomo C."/>
            <person name="Shea T."/>
            <person name="Young S.K."/>
            <person name="Zeng Q."/>
            <person name="Koehrsen M."/>
            <person name="Haas B."/>
            <person name="Borodovsky M."/>
            <person name="Guigo R."/>
            <person name="Alvarado L."/>
            <person name="Berlin A."/>
            <person name="Borenstein D."/>
            <person name="Chen Z."/>
            <person name="Engels R."/>
            <person name="Freedman E."/>
            <person name="Gellesch M."/>
            <person name="Goldberg J."/>
            <person name="Griggs A."/>
            <person name="Gujja S."/>
            <person name="Heiman D."/>
            <person name="Hepburn T."/>
            <person name="Howarth C."/>
            <person name="Jen D."/>
            <person name="Larson L."/>
            <person name="Lewis B."/>
            <person name="Mehta T."/>
            <person name="Park D."/>
            <person name="Pearson M."/>
            <person name="Roberts A."/>
            <person name="Saif S."/>
            <person name="Shenoy N."/>
            <person name="Sisk P."/>
            <person name="Stolte C."/>
            <person name="Sykes S."/>
            <person name="Walk T."/>
            <person name="White J."/>
            <person name="Yandava C."/>
            <person name="Burger G."/>
            <person name="Gray M.W."/>
            <person name="Holland P.W.H."/>
            <person name="King N."/>
            <person name="Lang F.B.F."/>
            <person name="Roger A.J."/>
            <person name="Ruiz-Trillo I."/>
            <person name="Lander E."/>
            <person name="Nusbaum C."/>
        </authorList>
    </citation>
    <scope>NUCLEOTIDE SEQUENCE [LARGE SCALE GENOMIC DNA]</scope>
    <source>
        <strain evidence="4">ATCC 38327</strain>
    </source>
</reference>
<organism evidence="3 4">
    <name type="scientific">Allomyces macrogynus (strain ATCC 38327)</name>
    <name type="common">Allomyces javanicus var. macrogynus</name>
    <dbReference type="NCBI Taxonomy" id="578462"/>
    <lineage>
        <taxon>Eukaryota</taxon>
        <taxon>Fungi</taxon>
        <taxon>Fungi incertae sedis</taxon>
        <taxon>Blastocladiomycota</taxon>
        <taxon>Blastocladiomycetes</taxon>
        <taxon>Blastocladiales</taxon>
        <taxon>Blastocladiaceae</taxon>
        <taxon>Allomyces</taxon>
    </lineage>
</organism>
<dbReference type="GO" id="GO:0020037">
    <property type="term" value="F:heme binding"/>
    <property type="evidence" value="ECO:0007669"/>
    <property type="project" value="InterPro"/>
</dbReference>
<keyword evidence="4" id="KW-1185">Reference proteome</keyword>
<dbReference type="VEuPathDB" id="FungiDB:AMAG_11144"/>
<dbReference type="GO" id="GO:0016705">
    <property type="term" value="F:oxidoreductase activity, acting on paired donors, with incorporation or reduction of molecular oxygen"/>
    <property type="evidence" value="ECO:0007669"/>
    <property type="project" value="InterPro"/>
</dbReference>
<dbReference type="PANTHER" id="PTHR24305">
    <property type="entry name" value="CYTOCHROME P450"/>
    <property type="match status" value="1"/>
</dbReference>
<evidence type="ECO:0000313" key="4">
    <source>
        <dbReference type="Proteomes" id="UP000054350"/>
    </source>
</evidence>
<evidence type="ECO:0000313" key="3">
    <source>
        <dbReference type="EMBL" id="KNE65528.1"/>
    </source>
</evidence>
<evidence type="ECO:0000256" key="1">
    <source>
        <dbReference type="ARBA" id="ARBA00010617"/>
    </source>
</evidence>
<dbReference type="PRINTS" id="PR00385">
    <property type="entry name" value="P450"/>
</dbReference>